<gene>
    <name evidence="2" type="ORF">Solivirus7_9</name>
</gene>
<dbReference type="EMBL" id="MK072495">
    <property type="protein sequence ID" value="AYV86111.1"/>
    <property type="molecule type" value="Genomic_DNA"/>
</dbReference>
<proteinExistence type="predicted"/>
<feature type="compositionally biased region" description="Polar residues" evidence="1">
    <location>
        <begin position="267"/>
        <end position="279"/>
    </location>
</feature>
<name>A0A3G5AII1_9VIRU</name>
<sequence length="323" mass="37371">MSTGSSSEVVPFWSAALQKTGAAQYKIKKSDVIHFPEFHAAIAFVDDVYWKRVLYDCSRKKLPRNFIYNNYILRYRPKDTYITLPSGQHEISEFCAAAIFFFREQGKIYSGIDIAVMQRRTEEKIFETLSKRTEDWSSISYSKPRRTLYIRDYVEKYYSKYGKDIREQLFTQINIAFGTKYLTKAHVTFENGEITKIDGFSVIAGSPGRVEKTRPFKPMKEKKRKESSGKSKLYQHHNRWIKFLANFEKKIAINTKSSYTKTTYSSEIRNSTASLAPSTDDSDTKTEFPSEATEIVSLTESSQQIDKTETTEETEESDYSDSS</sequence>
<feature type="region of interest" description="Disordered" evidence="1">
    <location>
        <begin position="209"/>
        <end position="232"/>
    </location>
</feature>
<protein>
    <submittedName>
        <fullName evidence="2">Uncharacterized protein</fullName>
    </submittedName>
</protein>
<evidence type="ECO:0000256" key="1">
    <source>
        <dbReference type="SAM" id="MobiDB-lite"/>
    </source>
</evidence>
<feature type="region of interest" description="Disordered" evidence="1">
    <location>
        <begin position="263"/>
        <end position="323"/>
    </location>
</feature>
<reference evidence="2" key="1">
    <citation type="submission" date="2018-10" db="EMBL/GenBank/DDBJ databases">
        <title>Hidden diversity of soil giant viruses.</title>
        <authorList>
            <person name="Schulz F."/>
            <person name="Alteio L."/>
            <person name="Goudeau D."/>
            <person name="Ryan E.M."/>
            <person name="Malmstrom R.R."/>
            <person name="Blanchard J."/>
            <person name="Woyke T."/>
        </authorList>
    </citation>
    <scope>NUCLEOTIDE SEQUENCE</scope>
    <source>
        <strain evidence="2">SOV1</strain>
    </source>
</reference>
<organism evidence="2">
    <name type="scientific">Solivirus sp</name>
    <dbReference type="NCBI Taxonomy" id="2487772"/>
    <lineage>
        <taxon>Viruses</taxon>
        <taxon>Pithoviruses</taxon>
    </lineage>
</organism>
<feature type="compositionally biased region" description="Polar residues" evidence="1">
    <location>
        <begin position="296"/>
        <end position="305"/>
    </location>
</feature>
<evidence type="ECO:0000313" key="2">
    <source>
        <dbReference type="EMBL" id="AYV86111.1"/>
    </source>
</evidence>
<accession>A0A3G5AII1</accession>
<feature type="compositionally biased region" description="Acidic residues" evidence="1">
    <location>
        <begin position="311"/>
        <end position="323"/>
    </location>
</feature>